<evidence type="ECO:0000259" key="2">
    <source>
        <dbReference type="Pfam" id="PF20684"/>
    </source>
</evidence>
<sequence length="277" mass="30083">MSNSSDNAEMGGGAAYDATAPVPYWHQNMELATICVANSLTCASDISSLGLPNWDKSCLTRSRLCDGLYMHSWVGLSVLIDLVIIAIPFAIIKRAALKPFERMALMLVFGASLLGTITCLIGICGIWFNRNSQAFVDLTYTDTLFVMLNDIEILMYTLGASATVASKYIISKVAAFASYTSSVRSRSASKGQELPSWRRRTGTWAAIHETDLGNNPSHFPVTREVCVNHDPEWIGGVSPQNSDFKDRSIEEEGAAPSVSEAKGSIFQNVDTTKAIVP</sequence>
<keyword evidence="4" id="KW-1185">Reference proteome</keyword>
<feature type="transmembrane region" description="Helical" evidence="1">
    <location>
        <begin position="104"/>
        <end position="128"/>
    </location>
</feature>
<name>A0A0G2EWU5_PHACM</name>
<keyword evidence="1" id="KW-0812">Transmembrane</keyword>
<comment type="caution">
    <text evidence="3">The sequence shown here is derived from an EMBL/GenBank/DDBJ whole genome shotgun (WGS) entry which is preliminary data.</text>
</comment>
<keyword evidence="1" id="KW-0472">Membrane</keyword>
<reference evidence="3 4" key="1">
    <citation type="submission" date="2015-05" db="EMBL/GenBank/DDBJ databases">
        <title>Distinctive expansion of gene families associated with plant cell wall degradation and secondary metabolism in the genomes of grapevine trunk pathogens.</title>
        <authorList>
            <person name="Lawrence D.P."/>
            <person name="Travadon R."/>
            <person name="Rolshausen P.E."/>
            <person name="Baumgartner K."/>
        </authorList>
    </citation>
    <scope>NUCLEOTIDE SEQUENCE [LARGE SCALE GENOMIC DNA]</scope>
    <source>
        <strain evidence="3">UCRPC4</strain>
    </source>
</reference>
<feature type="domain" description="Rhodopsin" evidence="2">
    <location>
        <begin position="71"/>
        <end position="163"/>
    </location>
</feature>
<proteinExistence type="predicted"/>
<dbReference type="Proteomes" id="UP000053317">
    <property type="component" value="Unassembled WGS sequence"/>
</dbReference>
<dbReference type="InterPro" id="IPR049326">
    <property type="entry name" value="Rhodopsin_dom_fungi"/>
</dbReference>
<dbReference type="OrthoDB" id="3934549at2759"/>
<keyword evidence="1" id="KW-1133">Transmembrane helix</keyword>
<evidence type="ECO:0000256" key="1">
    <source>
        <dbReference type="SAM" id="Phobius"/>
    </source>
</evidence>
<dbReference type="Pfam" id="PF20684">
    <property type="entry name" value="Fung_rhodopsin"/>
    <property type="match status" value="1"/>
</dbReference>
<accession>A0A0G2EWU5</accession>
<feature type="transmembrane region" description="Helical" evidence="1">
    <location>
        <begin position="73"/>
        <end position="92"/>
    </location>
</feature>
<organism evidence="3 4">
    <name type="scientific">Phaeomoniella chlamydospora</name>
    <name type="common">Phaeoacremonium chlamydosporum</name>
    <dbReference type="NCBI Taxonomy" id="158046"/>
    <lineage>
        <taxon>Eukaryota</taxon>
        <taxon>Fungi</taxon>
        <taxon>Dikarya</taxon>
        <taxon>Ascomycota</taxon>
        <taxon>Pezizomycotina</taxon>
        <taxon>Eurotiomycetes</taxon>
        <taxon>Chaetothyriomycetidae</taxon>
        <taxon>Phaeomoniellales</taxon>
        <taxon>Phaeomoniellaceae</taxon>
        <taxon>Phaeomoniella</taxon>
    </lineage>
</organism>
<gene>
    <name evidence="3" type="ORF">UCRPC4_g01246</name>
</gene>
<evidence type="ECO:0000313" key="3">
    <source>
        <dbReference type="EMBL" id="KKY27112.1"/>
    </source>
</evidence>
<dbReference type="AlphaFoldDB" id="A0A0G2EWU5"/>
<dbReference type="EMBL" id="LCWF01000028">
    <property type="protein sequence ID" value="KKY27112.1"/>
    <property type="molecule type" value="Genomic_DNA"/>
</dbReference>
<evidence type="ECO:0000313" key="4">
    <source>
        <dbReference type="Proteomes" id="UP000053317"/>
    </source>
</evidence>
<reference evidence="3 4" key="2">
    <citation type="submission" date="2015-05" db="EMBL/GenBank/DDBJ databases">
        <authorList>
            <person name="Morales-Cruz A."/>
            <person name="Amrine K.C."/>
            <person name="Cantu D."/>
        </authorList>
    </citation>
    <scope>NUCLEOTIDE SEQUENCE [LARGE SCALE GENOMIC DNA]</scope>
    <source>
        <strain evidence="3">UCRPC4</strain>
    </source>
</reference>
<protein>
    <submittedName>
        <fullName evidence="3">Putative integral membrane</fullName>
    </submittedName>
</protein>